<dbReference type="AlphaFoldDB" id="A0A2W1LYP9"/>
<protein>
    <submittedName>
        <fullName evidence="1">Uncharacterized protein</fullName>
    </submittedName>
</protein>
<reference evidence="1 2" key="1">
    <citation type="submission" date="2018-06" db="EMBL/GenBank/DDBJ databases">
        <title>Paenibacillus imtechensis sp. nov.</title>
        <authorList>
            <person name="Pinnaka A.K."/>
            <person name="Singh H."/>
            <person name="Kaur M."/>
        </authorList>
    </citation>
    <scope>NUCLEOTIDE SEQUENCE [LARGE SCALE GENOMIC DNA]</scope>
    <source>
        <strain evidence="1 2">SMB1</strain>
    </source>
</reference>
<sequence length="59" mass="6688">MDKLNIEGKKVFKGYNSRFPHAWTISLLLYRFGGREIMSSCMQITGASAMKARGDLHHS</sequence>
<dbReference type="Proteomes" id="UP000249522">
    <property type="component" value="Unassembled WGS sequence"/>
</dbReference>
<evidence type="ECO:0000313" key="1">
    <source>
        <dbReference type="EMBL" id="PZD96801.1"/>
    </source>
</evidence>
<name>A0A2W1LYP9_9BACL</name>
<dbReference type="EMBL" id="QKRB01000036">
    <property type="protein sequence ID" value="PZD96801.1"/>
    <property type="molecule type" value="Genomic_DNA"/>
</dbReference>
<gene>
    <name evidence="1" type="ORF">DNH61_06280</name>
</gene>
<evidence type="ECO:0000313" key="2">
    <source>
        <dbReference type="Proteomes" id="UP000249522"/>
    </source>
</evidence>
<keyword evidence="2" id="KW-1185">Reference proteome</keyword>
<proteinExistence type="predicted"/>
<organism evidence="1 2">
    <name type="scientific">Paenibacillus sambharensis</name>
    <dbReference type="NCBI Taxonomy" id="1803190"/>
    <lineage>
        <taxon>Bacteria</taxon>
        <taxon>Bacillati</taxon>
        <taxon>Bacillota</taxon>
        <taxon>Bacilli</taxon>
        <taxon>Bacillales</taxon>
        <taxon>Paenibacillaceae</taxon>
        <taxon>Paenibacillus</taxon>
    </lineage>
</organism>
<comment type="caution">
    <text evidence="1">The sequence shown here is derived from an EMBL/GenBank/DDBJ whole genome shotgun (WGS) entry which is preliminary data.</text>
</comment>
<accession>A0A2W1LYP9</accession>